<accession>A0A382L5U8</accession>
<name>A0A382L5U8_9ZZZZ</name>
<protein>
    <submittedName>
        <fullName evidence="1">Uncharacterized protein</fullName>
    </submittedName>
</protein>
<evidence type="ECO:0000313" key="1">
    <source>
        <dbReference type="EMBL" id="SVC31263.1"/>
    </source>
</evidence>
<gene>
    <name evidence="1" type="ORF">METZ01_LOCUS284117</name>
</gene>
<dbReference type="SUPFAM" id="SSF69742">
    <property type="entry name" value="Glutamyl tRNA-reductase catalytic, N-terminal domain"/>
    <property type="match status" value="1"/>
</dbReference>
<feature type="non-terminal residue" evidence="1">
    <location>
        <position position="72"/>
    </location>
</feature>
<dbReference type="Gene3D" id="3.30.460.30">
    <property type="entry name" value="Glutamyl-tRNA reductase, N-terminal domain"/>
    <property type="match status" value="1"/>
</dbReference>
<dbReference type="AlphaFoldDB" id="A0A382L5U8"/>
<dbReference type="EMBL" id="UINC01084530">
    <property type="protein sequence ID" value="SVC31263.1"/>
    <property type="molecule type" value="Genomic_DNA"/>
</dbReference>
<reference evidence="1" key="1">
    <citation type="submission" date="2018-05" db="EMBL/GenBank/DDBJ databases">
        <authorList>
            <person name="Lanie J.A."/>
            <person name="Ng W.-L."/>
            <person name="Kazmierczak K.M."/>
            <person name="Andrzejewski T.M."/>
            <person name="Davidsen T.M."/>
            <person name="Wayne K.J."/>
            <person name="Tettelin H."/>
            <person name="Glass J.I."/>
            <person name="Rusch D."/>
            <person name="Podicherti R."/>
            <person name="Tsui H.-C.T."/>
            <person name="Winkler M.E."/>
        </authorList>
    </citation>
    <scope>NUCLEOTIDE SEQUENCE</scope>
</reference>
<sequence>MRPSLSRSVKYIDFNHLILLSWHICNTSIVDLVKLSRIVAPHKLRRIIPLSEIFILFTCNRVEIYIYSDTPH</sequence>
<proteinExistence type="predicted"/>
<dbReference type="GO" id="GO:0033014">
    <property type="term" value="P:tetrapyrrole biosynthetic process"/>
    <property type="evidence" value="ECO:0007669"/>
    <property type="project" value="InterPro"/>
</dbReference>
<organism evidence="1">
    <name type="scientific">marine metagenome</name>
    <dbReference type="NCBI Taxonomy" id="408172"/>
    <lineage>
        <taxon>unclassified sequences</taxon>
        <taxon>metagenomes</taxon>
        <taxon>ecological metagenomes</taxon>
    </lineage>
</organism>
<dbReference type="InterPro" id="IPR036343">
    <property type="entry name" value="GluRdtase_N_sf"/>
</dbReference>
<dbReference type="GO" id="GO:0050661">
    <property type="term" value="F:NADP binding"/>
    <property type="evidence" value="ECO:0007669"/>
    <property type="project" value="InterPro"/>
</dbReference>
<dbReference type="GO" id="GO:0008883">
    <property type="term" value="F:glutamyl-tRNA reductase activity"/>
    <property type="evidence" value="ECO:0007669"/>
    <property type="project" value="InterPro"/>
</dbReference>